<organism evidence="1 2">
    <name type="scientific">Sodiomyces alkalinus (strain CBS 110278 / VKM F-3762 / F11)</name>
    <name type="common">Alkaliphilic filamentous fungus</name>
    <dbReference type="NCBI Taxonomy" id="1314773"/>
    <lineage>
        <taxon>Eukaryota</taxon>
        <taxon>Fungi</taxon>
        <taxon>Dikarya</taxon>
        <taxon>Ascomycota</taxon>
        <taxon>Pezizomycotina</taxon>
        <taxon>Sordariomycetes</taxon>
        <taxon>Hypocreomycetidae</taxon>
        <taxon>Glomerellales</taxon>
        <taxon>Plectosphaerellaceae</taxon>
        <taxon>Sodiomyces</taxon>
    </lineage>
</organism>
<dbReference type="AlphaFoldDB" id="A0A3N2Q7M0"/>
<accession>A0A3N2Q7M0</accession>
<evidence type="ECO:0000313" key="1">
    <source>
        <dbReference type="EMBL" id="ROT42764.1"/>
    </source>
</evidence>
<name>A0A3N2Q7M0_SODAK</name>
<protein>
    <submittedName>
        <fullName evidence="1">Uncharacterized protein</fullName>
    </submittedName>
</protein>
<evidence type="ECO:0000313" key="2">
    <source>
        <dbReference type="Proteomes" id="UP000272025"/>
    </source>
</evidence>
<dbReference type="Proteomes" id="UP000272025">
    <property type="component" value="Unassembled WGS sequence"/>
</dbReference>
<dbReference type="GeneID" id="39582246"/>
<sequence>MVFDVRNTYVTKAEKDAIAFLFETHRSGTKTTHPGPAWPSQHQNHEWSARILAYVIHRRTTHRQALRDPTPRHLLKSSRLSALAGSLLSSRTLQLDGIGSSEAQGCLLWAWDQICRTTICIFYWHSAALDWNDGAGHGTSPEVSLSAHVRTFKVHGSSSYTCSTDMGRISSLKSQTSMKHDEVHTNKPISH</sequence>
<keyword evidence="2" id="KW-1185">Reference proteome</keyword>
<dbReference type="RefSeq" id="XP_028470570.1">
    <property type="nucleotide sequence ID" value="XM_028613768.1"/>
</dbReference>
<dbReference type="EMBL" id="ML119051">
    <property type="protein sequence ID" value="ROT42764.1"/>
    <property type="molecule type" value="Genomic_DNA"/>
</dbReference>
<gene>
    <name evidence="1" type="ORF">SODALDRAFT_354949</name>
</gene>
<proteinExistence type="predicted"/>
<reference evidence="1 2" key="1">
    <citation type="journal article" date="2018" name="Mol. Ecol.">
        <title>The obligate alkalophilic soda-lake fungus Sodiomyces alkalinus has shifted to a protein diet.</title>
        <authorList>
            <person name="Grum-Grzhimaylo A.A."/>
            <person name="Falkoski D.L."/>
            <person name="van den Heuvel J."/>
            <person name="Valero-Jimenez C.A."/>
            <person name="Min B."/>
            <person name="Choi I.G."/>
            <person name="Lipzen A."/>
            <person name="Daum C.G."/>
            <person name="Aanen D.K."/>
            <person name="Tsang A."/>
            <person name="Henrissat B."/>
            <person name="Bilanenko E.N."/>
            <person name="de Vries R.P."/>
            <person name="van Kan J.A.L."/>
            <person name="Grigoriev I.V."/>
            <person name="Debets A.J.M."/>
        </authorList>
    </citation>
    <scope>NUCLEOTIDE SEQUENCE [LARGE SCALE GENOMIC DNA]</scope>
    <source>
        <strain evidence="1 2">F11</strain>
    </source>
</reference>